<organism evidence="5 6">
    <name type="scientific">Paramarasmius palmivorus</name>
    <dbReference type="NCBI Taxonomy" id="297713"/>
    <lineage>
        <taxon>Eukaryota</taxon>
        <taxon>Fungi</taxon>
        <taxon>Dikarya</taxon>
        <taxon>Basidiomycota</taxon>
        <taxon>Agaricomycotina</taxon>
        <taxon>Agaricomycetes</taxon>
        <taxon>Agaricomycetidae</taxon>
        <taxon>Agaricales</taxon>
        <taxon>Marasmiineae</taxon>
        <taxon>Marasmiaceae</taxon>
        <taxon>Paramarasmius</taxon>
    </lineage>
</organism>
<feature type="transmembrane region" description="Helical" evidence="4">
    <location>
        <begin position="166"/>
        <end position="185"/>
    </location>
</feature>
<comment type="caution">
    <text evidence="5">The sequence shown here is derived from an EMBL/GenBank/DDBJ whole genome shotgun (WGS) entry which is preliminary data.</text>
</comment>
<dbReference type="EMBL" id="JAYKXP010000076">
    <property type="protein sequence ID" value="KAK7030427.1"/>
    <property type="molecule type" value="Genomic_DNA"/>
</dbReference>
<evidence type="ECO:0000256" key="4">
    <source>
        <dbReference type="SAM" id="Phobius"/>
    </source>
</evidence>
<evidence type="ECO:0000256" key="2">
    <source>
        <dbReference type="ARBA" id="ARBA00022603"/>
    </source>
</evidence>
<dbReference type="InterPro" id="IPR011701">
    <property type="entry name" value="MFS"/>
</dbReference>
<dbReference type="GO" id="GO:0016020">
    <property type="term" value="C:membrane"/>
    <property type="evidence" value="ECO:0007669"/>
    <property type="project" value="UniProtKB-SubCell"/>
</dbReference>
<dbReference type="AlphaFoldDB" id="A0AAW0BWN9"/>
<dbReference type="GO" id="GO:0022857">
    <property type="term" value="F:transmembrane transporter activity"/>
    <property type="evidence" value="ECO:0007669"/>
    <property type="project" value="InterPro"/>
</dbReference>
<feature type="transmembrane region" description="Helical" evidence="4">
    <location>
        <begin position="250"/>
        <end position="270"/>
    </location>
</feature>
<dbReference type="Gene3D" id="1.20.1250.20">
    <property type="entry name" value="MFS general substrate transporter like domains"/>
    <property type="match status" value="2"/>
</dbReference>
<sequence>MPSLDCTMQREDSVEIGSVSGREESINTKEIKEWAQVDALTLEVEETAPTPAAAIDFPDGGLRAWLIVVGAACGCAFAPMLALIGQWFRKRRGLAMGLVATGSSVGGTVFPIATRRLIAEVGFPWAMRILGFILLFCLAIPNLTLARRLPPKHANGGMLNLAAFKFPPFTIWALAAFVNFLGLYTGMSLFLAALSNWVMNIATALTYIDISAVKAGISEDFSFYLVAIANASSGLGRITAGFLADRIGPINFMAPTTLIAGILTFAWPFARTQASFVVISVIYGFMTGSYVSSFMMPLFAMGEMHDIGRRSGMVLSIGAIGALVGPPISGAINHATGGFEAVGYYAAHASEHNTSLKADSKTINFKDEEAQRCVTEALLHRDFHLKIRIPKDRLCPPVPNRLNYLLWIQDIVRACPVVERSVQGIVGVDIGTGSSAIYPLLGCRLEPSWKFVATEVDETSFRSAEDNIKINALCDRIRVAKASPNGPTLLPLISEPSSTFTFTMCNPPFYGSAEEVAQSAEVKEFEPNAICTGAPVEMITVGGESAFVRKMIHESKEASARCMWYTSMLGKLSSVGEVVEALKEYTIDNYAITEFVQGQTRRWAIGWSFTEYRLPDAISRLSSPNPTIQQYIPPHNTIRQPIPACSNVDLDAISSRMAQTGGVTTTRKPNYLLVQANGDGWSRAARRRKQPPIASTAVAMVCTIAILEGHAVFQWVKGRDRSLFESFCSHVSRKLLVSNAK</sequence>
<evidence type="ECO:0000256" key="1">
    <source>
        <dbReference type="ARBA" id="ARBA00004141"/>
    </source>
</evidence>
<dbReference type="Gene3D" id="3.40.50.150">
    <property type="entry name" value="Vaccinia Virus protein VP39"/>
    <property type="match status" value="1"/>
</dbReference>
<name>A0AAW0BWN9_9AGAR</name>
<dbReference type="GO" id="GO:0070475">
    <property type="term" value="P:rRNA base methylation"/>
    <property type="evidence" value="ECO:0007669"/>
    <property type="project" value="TreeGrafter"/>
</dbReference>
<dbReference type="GO" id="GO:0005634">
    <property type="term" value="C:nucleus"/>
    <property type="evidence" value="ECO:0007669"/>
    <property type="project" value="TreeGrafter"/>
</dbReference>
<evidence type="ECO:0000256" key="3">
    <source>
        <dbReference type="ARBA" id="ARBA00022679"/>
    </source>
</evidence>
<evidence type="ECO:0000313" key="6">
    <source>
        <dbReference type="Proteomes" id="UP001383192"/>
    </source>
</evidence>
<dbReference type="Proteomes" id="UP001383192">
    <property type="component" value="Unassembled WGS sequence"/>
</dbReference>
<feature type="transmembrane region" description="Helical" evidence="4">
    <location>
        <begin position="197"/>
        <end position="217"/>
    </location>
</feature>
<keyword evidence="2" id="KW-0489">Methyltransferase</keyword>
<reference evidence="5 6" key="1">
    <citation type="submission" date="2024-01" db="EMBL/GenBank/DDBJ databases">
        <title>A draft genome for a cacao thread blight-causing isolate of Paramarasmius palmivorus.</title>
        <authorList>
            <person name="Baruah I.K."/>
            <person name="Bukari Y."/>
            <person name="Amoako-Attah I."/>
            <person name="Meinhardt L.W."/>
            <person name="Bailey B.A."/>
            <person name="Cohen S.P."/>
        </authorList>
    </citation>
    <scope>NUCLEOTIDE SEQUENCE [LARGE SCALE GENOMIC DNA]</scope>
    <source>
        <strain evidence="5 6">GH-12</strain>
    </source>
</reference>
<dbReference type="Pfam" id="PF07690">
    <property type="entry name" value="MFS_1"/>
    <property type="match status" value="1"/>
</dbReference>
<feature type="transmembrane region" description="Helical" evidence="4">
    <location>
        <begin position="276"/>
        <end position="300"/>
    </location>
</feature>
<dbReference type="PANTHER" id="PTHR13393:SF0">
    <property type="entry name" value="RNA N6-ADENOSINE-METHYLTRANSFERASE METTL16"/>
    <property type="match status" value="1"/>
</dbReference>
<dbReference type="InterPro" id="IPR029063">
    <property type="entry name" value="SAM-dependent_MTases_sf"/>
</dbReference>
<proteinExistence type="predicted"/>
<dbReference type="Pfam" id="PF05971">
    <property type="entry name" value="Methyltransf_10"/>
    <property type="match status" value="1"/>
</dbReference>
<keyword evidence="4" id="KW-0472">Membrane</keyword>
<dbReference type="GO" id="GO:0008168">
    <property type="term" value="F:methyltransferase activity"/>
    <property type="evidence" value="ECO:0007669"/>
    <property type="project" value="UniProtKB-KW"/>
</dbReference>
<gene>
    <name evidence="5" type="ORF">VNI00_014171</name>
</gene>
<feature type="transmembrane region" description="Helical" evidence="4">
    <location>
        <begin position="94"/>
        <end position="113"/>
    </location>
</feature>
<feature type="transmembrane region" description="Helical" evidence="4">
    <location>
        <begin position="125"/>
        <end position="146"/>
    </location>
</feature>
<dbReference type="InterPro" id="IPR010286">
    <property type="entry name" value="METTL16/RlmF"/>
</dbReference>
<keyword evidence="4" id="KW-0812">Transmembrane</keyword>
<keyword evidence="4" id="KW-1133">Transmembrane helix</keyword>
<keyword evidence="3" id="KW-0808">Transferase</keyword>
<evidence type="ECO:0000313" key="5">
    <source>
        <dbReference type="EMBL" id="KAK7030427.1"/>
    </source>
</evidence>
<comment type="subcellular location">
    <subcellularLocation>
        <location evidence="1">Membrane</location>
        <topology evidence="1">Multi-pass membrane protein</topology>
    </subcellularLocation>
</comment>
<dbReference type="PANTHER" id="PTHR13393">
    <property type="entry name" value="SAM-DEPENDENT METHYLTRANSFERASE"/>
    <property type="match status" value="1"/>
</dbReference>
<protein>
    <submittedName>
        <fullName evidence="5">Uncharacterized protein</fullName>
    </submittedName>
</protein>
<feature type="transmembrane region" description="Helical" evidence="4">
    <location>
        <begin position="223"/>
        <end position="243"/>
    </location>
</feature>
<keyword evidence="6" id="KW-1185">Reference proteome</keyword>
<accession>A0AAW0BWN9</accession>
<dbReference type="SUPFAM" id="SSF103473">
    <property type="entry name" value="MFS general substrate transporter"/>
    <property type="match status" value="1"/>
</dbReference>
<dbReference type="SUPFAM" id="SSF53335">
    <property type="entry name" value="S-adenosyl-L-methionine-dependent methyltransferases"/>
    <property type="match status" value="1"/>
</dbReference>
<dbReference type="InterPro" id="IPR036259">
    <property type="entry name" value="MFS_trans_sf"/>
</dbReference>
<feature type="transmembrane region" description="Helical" evidence="4">
    <location>
        <begin position="64"/>
        <end position="88"/>
    </location>
</feature>